<protein>
    <recommendedName>
        <fullName evidence="6">DNA-directed RNA polymerase III subunit RPC3</fullName>
        <shortName evidence="6">RNA polymerase III subunit C3</shortName>
    </recommendedName>
</protein>
<keyword evidence="4 6" id="KW-0804">Transcription</keyword>
<proteinExistence type="inferred from homology"/>
<keyword evidence="11" id="KW-1185">Reference proteome</keyword>
<accession>T1K8I8</accession>
<dbReference type="GO" id="GO:0005666">
    <property type="term" value="C:RNA polymerase III complex"/>
    <property type="evidence" value="ECO:0007669"/>
    <property type="project" value="UniProtKB-UniRule"/>
</dbReference>
<comment type="subcellular location">
    <subcellularLocation>
        <location evidence="1 6">Nucleus</location>
    </subcellularLocation>
</comment>
<dbReference type="GO" id="GO:0003697">
    <property type="term" value="F:single-stranded DNA binding"/>
    <property type="evidence" value="ECO:0007669"/>
    <property type="project" value="UniProtKB-UniRule"/>
</dbReference>
<dbReference type="EMBL" id="CAEY01001877">
    <property type="status" value="NOT_ANNOTATED_CDS"/>
    <property type="molecule type" value="Genomic_DNA"/>
</dbReference>
<evidence type="ECO:0000256" key="2">
    <source>
        <dbReference type="ARBA" id="ARBA00007206"/>
    </source>
</evidence>
<dbReference type="InterPro" id="IPR039748">
    <property type="entry name" value="RPC3"/>
</dbReference>
<dbReference type="Gene3D" id="1.10.10.10">
    <property type="entry name" value="Winged helix-like DNA-binding domain superfamily/Winged helix DNA-binding domain"/>
    <property type="match status" value="3"/>
</dbReference>
<dbReference type="STRING" id="32264.T1K8I8"/>
<reference evidence="11" key="1">
    <citation type="submission" date="2011-08" db="EMBL/GenBank/DDBJ databases">
        <authorList>
            <person name="Rombauts S."/>
        </authorList>
    </citation>
    <scope>NUCLEOTIDE SEQUENCE</scope>
    <source>
        <strain evidence="11">London</strain>
    </source>
</reference>
<dbReference type="HOGENOM" id="CLU_2336291_0_0_1"/>
<dbReference type="InterPro" id="IPR008806">
    <property type="entry name" value="RNA_pol_III_Rpc82_C"/>
</dbReference>
<dbReference type="Pfam" id="PF08221">
    <property type="entry name" value="HTH_9"/>
    <property type="match status" value="1"/>
</dbReference>
<dbReference type="Proteomes" id="UP000015104">
    <property type="component" value="Unassembled WGS sequence"/>
</dbReference>
<dbReference type="PANTHER" id="PTHR12949:SF0">
    <property type="entry name" value="DNA-DIRECTED RNA POLYMERASE III SUBUNIT RPC3"/>
    <property type="match status" value="1"/>
</dbReference>
<dbReference type="Pfam" id="PF05645">
    <property type="entry name" value="RNA_pol_Rpc82"/>
    <property type="match status" value="1"/>
</dbReference>
<organism evidence="10 11">
    <name type="scientific">Tetranychus urticae</name>
    <name type="common">Two-spotted spider mite</name>
    <dbReference type="NCBI Taxonomy" id="32264"/>
    <lineage>
        <taxon>Eukaryota</taxon>
        <taxon>Metazoa</taxon>
        <taxon>Ecdysozoa</taxon>
        <taxon>Arthropoda</taxon>
        <taxon>Chelicerata</taxon>
        <taxon>Arachnida</taxon>
        <taxon>Acari</taxon>
        <taxon>Acariformes</taxon>
        <taxon>Trombidiformes</taxon>
        <taxon>Prostigmata</taxon>
        <taxon>Eleutherengona</taxon>
        <taxon>Raphignathae</taxon>
        <taxon>Tetranychoidea</taxon>
        <taxon>Tetranychidae</taxon>
        <taxon>Tetranychus</taxon>
    </lineage>
</organism>
<evidence type="ECO:0000256" key="6">
    <source>
        <dbReference type="RuleBase" id="RU367076"/>
    </source>
</evidence>
<keyword evidence="5 6" id="KW-0539">Nucleus</keyword>
<dbReference type="AlphaFoldDB" id="T1K8I8"/>
<dbReference type="InterPro" id="IPR055207">
    <property type="entry name" value="POLR3C_WHD"/>
</dbReference>
<dbReference type="PANTHER" id="PTHR12949">
    <property type="entry name" value="RNA POLYMERASE III DNA DIRECTED -RELATED"/>
    <property type="match status" value="1"/>
</dbReference>
<feature type="domain" description="DNA-directed RNA polymerase III subunit RPC3 winged-helix" evidence="9">
    <location>
        <begin position="311"/>
        <end position="374"/>
    </location>
</feature>
<comment type="similarity">
    <text evidence="2 6">Belongs to the eukaryotic RPC3/POLR3C RNA polymerase subunit family.</text>
</comment>
<evidence type="ECO:0000256" key="4">
    <source>
        <dbReference type="ARBA" id="ARBA00023163"/>
    </source>
</evidence>
<dbReference type="EnsemblMetazoa" id="tetur07g01480.1">
    <property type="protein sequence ID" value="tetur07g01480.1"/>
    <property type="gene ID" value="tetur07g01480"/>
</dbReference>
<dbReference type="eggNOG" id="KOG2587">
    <property type="taxonomic scope" value="Eukaryota"/>
</dbReference>
<dbReference type="GO" id="GO:0006351">
    <property type="term" value="P:DNA-templated transcription"/>
    <property type="evidence" value="ECO:0007669"/>
    <property type="project" value="InterPro"/>
</dbReference>
<dbReference type="Pfam" id="PF22536">
    <property type="entry name" value="WHD_POLR3C"/>
    <property type="match status" value="1"/>
</dbReference>
<evidence type="ECO:0000259" key="9">
    <source>
        <dbReference type="Pfam" id="PF22536"/>
    </source>
</evidence>
<feature type="domain" description="RNA polymerase III Rpc82 C -terminal" evidence="7">
    <location>
        <begin position="173"/>
        <end position="306"/>
    </location>
</feature>
<reference evidence="10" key="2">
    <citation type="submission" date="2015-06" db="UniProtKB">
        <authorList>
            <consortium name="EnsemblMetazoa"/>
        </authorList>
    </citation>
    <scope>IDENTIFICATION</scope>
</reference>
<name>T1K8I8_TETUR</name>
<evidence type="ECO:0000259" key="7">
    <source>
        <dbReference type="Pfam" id="PF05645"/>
    </source>
</evidence>
<evidence type="ECO:0000256" key="1">
    <source>
        <dbReference type="ARBA" id="ARBA00004123"/>
    </source>
</evidence>
<sequence length="416" mass="48788">MSVQAIRLCSLLLKEYFGEIISNVGKTVMDLEQAPLKLIWTESKEKLKNCKKALTVLIKHCLVTIHKNSDGLTEYKAEPQRILYLLRYPKYIYIESSENKDNDVNKKKNYFHPTEIIEVLVEMIKAKYITRACVIPNETNEAIWFPSNMEGDEDVEYIQRIALKISLKLEDNESLEPVSKRRKEDPVKSKEDVYYVVNSDQFHIYLRDMTILEGLKTHYDDEKAAQLVLVMLRLSEAHLWAKETVVLTKTDIVERALRSTLFSTEKDIEEYLTFVNEDNSRFVVKVDERSGVGMYRVNIMKIYEELIHSSLTSIVSDRFGSQFGRIFRLLLTKKYLHQEQIEDFALVSAKDGKEFTQNLMTNNFIRLLRYPKRLNIFLPILILFLTLTWKKSYVARSNADIRPFLIVLRQFKTILL</sequence>
<feature type="domain" description="RNA polymerase III subunit RPC82-related helix-turn-helix" evidence="8">
    <location>
        <begin position="8"/>
        <end position="66"/>
    </location>
</feature>
<evidence type="ECO:0000256" key="5">
    <source>
        <dbReference type="ARBA" id="ARBA00023242"/>
    </source>
</evidence>
<comment type="subunit">
    <text evidence="6">Component of the RNA polymerase III (Pol III) complex consisting of 17 subunits.</text>
</comment>
<keyword evidence="3 6" id="KW-0240">DNA-directed RNA polymerase</keyword>
<dbReference type="InterPro" id="IPR013197">
    <property type="entry name" value="RNA_pol_III_RPC82-rel_HTH"/>
</dbReference>
<evidence type="ECO:0000259" key="8">
    <source>
        <dbReference type="Pfam" id="PF08221"/>
    </source>
</evidence>
<comment type="function">
    <text evidence="6">DNA-dependent RNA polymerase catalyzes the transcription of DNA into RNA using the four ribonucleoside triphosphates as substrates. Specific core component of RNA polymerase III which synthesizes small RNAs, such as 5S rRNA and tRNAs.</text>
</comment>
<evidence type="ECO:0000313" key="11">
    <source>
        <dbReference type="Proteomes" id="UP000015104"/>
    </source>
</evidence>
<dbReference type="InterPro" id="IPR036388">
    <property type="entry name" value="WH-like_DNA-bd_sf"/>
</dbReference>
<evidence type="ECO:0000256" key="3">
    <source>
        <dbReference type="ARBA" id="ARBA00022478"/>
    </source>
</evidence>
<evidence type="ECO:0000313" key="10">
    <source>
        <dbReference type="EnsemblMetazoa" id="tetur07g01480.1"/>
    </source>
</evidence>